<feature type="domain" description="Putative collagen-binding" evidence="2">
    <location>
        <begin position="534"/>
        <end position="616"/>
    </location>
</feature>
<dbReference type="Pfam" id="PF14200">
    <property type="entry name" value="RicinB_lectin_2"/>
    <property type="match status" value="1"/>
</dbReference>
<dbReference type="Pfam" id="PF13204">
    <property type="entry name" value="Apiosidase"/>
    <property type="match status" value="1"/>
</dbReference>
<dbReference type="EMBL" id="JASNGB010000003">
    <property type="protein sequence ID" value="MDL2342688.1"/>
    <property type="molecule type" value="Genomic_DNA"/>
</dbReference>
<dbReference type="PANTHER" id="PTHR37836:SF3">
    <property type="entry name" value="ENDOGLUCANASE"/>
    <property type="match status" value="1"/>
</dbReference>
<dbReference type="Gene3D" id="2.80.10.50">
    <property type="match status" value="1"/>
</dbReference>
<evidence type="ECO:0000259" key="4">
    <source>
        <dbReference type="Pfam" id="PF14200"/>
    </source>
</evidence>
<sequence length="629" mass="68049">MSVGSRRAIPRRALGSVGGLLLGLLALSGLAPRGAAESASPGNGVYRLTNACGGLALDIGGAGLRDSAPAVVGPYANAAHQQWRLSGMGSGRSRLSALHSGKLLDVSHGGRQGAPVIQYRATGGANQDWLIRPAGGGQVYLVPAHAPDLRLEVRGASKAAGTPVQVGQVRDGCAQRWKLAAVRVPALPPRLAVSPDGRSLVQADGSPFVYVADTAWELAHRLSRAQVVRYLDTRRAQGFTAVQLVALAELDGVSVPNAQGDLPLRDRDPARPATTPGARPNDAAEYDYWDHLDYVFEQAAARDLTVTLLPTWGRWVNDVPLFTPASARAYGEFLGKRYRDRRVIWLLGGDRPADTESRRAIWRAMAAGLEDGMGSPEAALMGYHPDAARTSAEWFHDENWLDFNSWQSGHCRERRPWEMIGQTRALSPAKPVLNAEPIYENHPVCFDAAGQGYSDATDVRNVAYWSVFAGAFGHTYGHHSVWQMWEEGRAGINGPRESWQGALDAPGARQMRHLRTLLEARPFLGRASGDGLVTQTYDGPQRIQAVRGSGYALAYTAAGQPVRVRGERLPGDRTVASWYNPRTGQTQPIRTVTRSGDHTFDPPSQGRGHDWVLVLDDAARDFPLPISPP</sequence>
<dbReference type="RefSeq" id="WP_285520719.1">
    <property type="nucleotide sequence ID" value="NZ_JASNGB010000003.1"/>
</dbReference>
<comment type="caution">
    <text evidence="5">The sequence shown here is derived from an EMBL/GenBank/DDBJ whole genome shotgun (WGS) entry which is preliminary data.</text>
</comment>
<feature type="domain" description="Apiosidase-like catalytic" evidence="3">
    <location>
        <begin position="195"/>
        <end position="523"/>
    </location>
</feature>
<proteinExistence type="predicted"/>
<dbReference type="PANTHER" id="PTHR37836">
    <property type="entry name" value="LMO1036 PROTEIN"/>
    <property type="match status" value="1"/>
</dbReference>
<dbReference type="Gene3D" id="3.20.20.80">
    <property type="entry name" value="Glycosidases"/>
    <property type="match status" value="1"/>
</dbReference>
<evidence type="ECO:0000259" key="3">
    <source>
        <dbReference type="Pfam" id="PF13204"/>
    </source>
</evidence>
<reference evidence="5 6" key="1">
    <citation type="submission" date="2023-05" db="EMBL/GenBank/DDBJ databases">
        <authorList>
            <person name="Gao F."/>
        </authorList>
    </citation>
    <scope>NUCLEOTIDE SEQUENCE [LARGE SCALE GENOMIC DNA]</scope>
    <source>
        <strain evidence="5 6">MIMF12</strain>
    </source>
</reference>
<organism evidence="5 6">
    <name type="scientific">Deinococcus rhizophilus</name>
    <dbReference type="NCBI Taxonomy" id="3049544"/>
    <lineage>
        <taxon>Bacteria</taxon>
        <taxon>Thermotogati</taxon>
        <taxon>Deinococcota</taxon>
        <taxon>Deinococci</taxon>
        <taxon>Deinococcales</taxon>
        <taxon>Deinococcaceae</taxon>
        <taxon>Deinococcus</taxon>
    </lineage>
</organism>
<evidence type="ECO:0000259" key="2">
    <source>
        <dbReference type="Pfam" id="PF12904"/>
    </source>
</evidence>
<evidence type="ECO:0000313" key="6">
    <source>
        <dbReference type="Proteomes" id="UP001302059"/>
    </source>
</evidence>
<dbReference type="Proteomes" id="UP001302059">
    <property type="component" value="Unassembled WGS sequence"/>
</dbReference>
<protein>
    <submittedName>
        <fullName evidence="5">DUF4038 domain-containing protein</fullName>
    </submittedName>
</protein>
<feature type="compositionally biased region" description="Low complexity" evidence="1">
    <location>
        <begin position="271"/>
        <end position="280"/>
    </location>
</feature>
<evidence type="ECO:0000256" key="1">
    <source>
        <dbReference type="SAM" id="MobiDB-lite"/>
    </source>
</evidence>
<dbReference type="CDD" id="cd00161">
    <property type="entry name" value="beta-trefoil_Ricin-like"/>
    <property type="match status" value="1"/>
</dbReference>
<dbReference type="InterPro" id="IPR035992">
    <property type="entry name" value="Ricin_B-like_lectins"/>
</dbReference>
<dbReference type="PROSITE" id="PS50231">
    <property type="entry name" value="RICIN_B_LECTIN"/>
    <property type="match status" value="1"/>
</dbReference>
<dbReference type="InterPro" id="IPR025277">
    <property type="entry name" value="Apiosidase-like_cat_dom"/>
</dbReference>
<dbReference type="Pfam" id="PF12904">
    <property type="entry name" value="Collagen_bind_2"/>
    <property type="match status" value="1"/>
</dbReference>
<evidence type="ECO:0000313" key="5">
    <source>
        <dbReference type="EMBL" id="MDL2342688.1"/>
    </source>
</evidence>
<dbReference type="SUPFAM" id="SSF50370">
    <property type="entry name" value="Ricin B-like lectins"/>
    <property type="match status" value="1"/>
</dbReference>
<dbReference type="InterPro" id="IPR017853">
    <property type="entry name" value="GH"/>
</dbReference>
<accession>A0ABT7JCB0</accession>
<dbReference type="InterPro" id="IPR000772">
    <property type="entry name" value="Ricin_B_lectin"/>
</dbReference>
<dbReference type="InterPro" id="IPR024749">
    <property type="entry name" value="Collagen-bd_put"/>
</dbReference>
<gene>
    <name evidence="5" type="ORF">QOL99_00845</name>
</gene>
<feature type="domain" description="Ricin B lectin" evidence="4">
    <location>
        <begin position="79"/>
        <end position="166"/>
    </location>
</feature>
<keyword evidence="6" id="KW-1185">Reference proteome</keyword>
<feature type="region of interest" description="Disordered" evidence="1">
    <location>
        <begin position="258"/>
        <end position="282"/>
    </location>
</feature>
<name>A0ABT7JCB0_9DEIO</name>
<dbReference type="SUPFAM" id="SSF51445">
    <property type="entry name" value="(Trans)glycosidases"/>
    <property type="match status" value="1"/>
</dbReference>